<dbReference type="PANTHER" id="PTHR11803:SF58">
    <property type="entry name" value="PROTEIN HMF1-RELATED"/>
    <property type="match status" value="1"/>
</dbReference>
<name>A0A7X0M6L3_9ACTN</name>
<sequence length="131" mass="13426">MTVNELTPPPGYAHTAIVEAGERLVFLAGAVPLDPHGNLVGEGDPTAQTHQVLRNLTTALHAAGTGLPHVIATTVYVATTDHADLRAVWDVVHASGLTTGPHTSTLLGVTVLGYAGQIVEITATAVIPSTP</sequence>
<dbReference type="SUPFAM" id="SSF55298">
    <property type="entry name" value="YjgF-like"/>
    <property type="match status" value="1"/>
</dbReference>
<dbReference type="PANTHER" id="PTHR11803">
    <property type="entry name" value="2-IMINOBUTANOATE/2-IMINOPROPANOATE DEAMINASE RIDA"/>
    <property type="match status" value="1"/>
</dbReference>
<evidence type="ECO:0000313" key="3">
    <source>
        <dbReference type="Proteomes" id="UP000555564"/>
    </source>
</evidence>
<keyword evidence="3" id="KW-1185">Reference proteome</keyword>
<evidence type="ECO:0000313" key="2">
    <source>
        <dbReference type="EMBL" id="MBB6473838.1"/>
    </source>
</evidence>
<organism evidence="2 3">
    <name type="scientific">Sphaerisporangium rubeum</name>
    <dbReference type="NCBI Taxonomy" id="321317"/>
    <lineage>
        <taxon>Bacteria</taxon>
        <taxon>Bacillati</taxon>
        <taxon>Actinomycetota</taxon>
        <taxon>Actinomycetes</taxon>
        <taxon>Streptosporangiales</taxon>
        <taxon>Streptosporangiaceae</taxon>
        <taxon>Sphaerisporangium</taxon>
    </lineage>
</organism>
<reference evidence="2 3" key="1">
    <citation type="submission" date="2020-08" db="EMBL/GenBank/DDBJ databases">
        <title>Sequencing the genomes of 1000 actinobacteria strains.</title>
        <authorList>
            <person name="Klenk H.-P."/>
        </authorList>
    </citation>
    <scope>NUCLEOTIDE SEQUENCE [LARGE SCALE GENOMIC DNA]</scope>
    <source>
        <strain evidence="2 3">DSM 44936</strain>
    </source>
</reference>
<dbReference type="InterPro" id="IPR006175">
    <property type="entry name" value="YjgF/YER057c/UK114"/>
</dbReference>
<dbReference type="CDD" id="cd00448">
    <property type="entry name" value="YjgF_YER057c_UK114_family"/>
    <property type="match status" value="1"/>
</dbReference>
<dbReference type="Proteomes" id="UP000555564">
    <property type="component" value="Unassembled WGS sequence"/>
</dbReference>
<proteinExistence type="inferred from homology"/>
<comment type="similarity">
    <text evidence="1">Belongs to the RutC family.</text>
</comment>
<gene>
    <name evidence="2" type="ORF">BJ992_003269</name>
</gene>
<dbReference type="Pfam" id="PF01042">
    <property type="entry name" value="Ribonuc_L-PSP"/>
    <property type="match status" value="1"/>
</dbReference>
<protein>
    <submittedName>
        <fullName evidence="2">Enamine deaminase RidA (YjgF/YER057c/UK114 family)</fullName>
    </submittedName>
</protein>
<evidence type="ECO:0000256" key="1">
    <source>
        <dbReference type="ARBA" id="ARBA00010552"/>
    </source>
</evidence>
<dbReference type="GO" id="GO:0019239">
    <property type="term" value="F:deaminase activity"/>
    <property type="evidence" value="ECO:0007669"/>
    <property type="project" value="TreeGrafter"/>
</dbReference>
<dbReference type="GO" id="GO:0005829">
    <property type="term" value="C:cytosol"/>
    <property type="evidence" value="ECO:0007669"/>
    <property type="project" value="TreeGrafter"/>
</dbReference>
<dbReference type="RefSeq" id="WP_221474847.1">
    <property type="nucleotide sequence ID" value="NZ_BAAALO010000015.1"/>
</dbReference>
<dbReference type="EMBL" id="JACHIU010000001">
    <property type="protein sequence ID" value="MBB6473838.1"/>
    <property type="molecule type" value="Genomic_DNA"/>
</dbReference>
<dbReference type="InterPro" id="IPR035959">
    <property type="entry name" value="RutC-like_sf"/>
</dbReference>
<comment type="caution">
    <text evidence="2">The sequence shown here is derived from an EMBL/GenBank/DDBJ whole genome shotgun (WGS) entry which is preliminary data.</text>
</comment>
<accession>A0A7X0M6L3</accession>
<dbReference type="AlphaFoldDB" id="A0A7X0M6L3"/>
<dbReference type="Gene3D" id="3.30.1330.40">
    <property type="entry name" value="RutC-like"/>
    <property type="match status" value="1"/>
</dbReference>